<keyword evidence="2" id="KW-1185">Reference proteome</keyword>
<accession>A0A380G929</accession>
<organism evidence="1 2">
    <name type="scientific">Staphylococcus intermedius NCTC 11048</name>
    <dbReference type="NCBI Taxonomy" id="1141106"/>
    <lineage>
        <taxon>Bacteria</taxon>
        <taxon>Bacillati</taxon>
        <taxon>Bacillota</taxon>
        <taxon>Bacilli</taxon>
        <taxon>Bacillales</taxon>
        <taxon>Staphylococcaceae</taxon>
        <taxon>Staphylococcus</taxon>
        <taxon>Staphylococcus intermedius group</taxon>
    </lineage>
</organism>
<sequence>MLLKICLIVLILLIPQMIRVARILHLKHLGYQYIAHNQYEEIGDKKYKWYECLR</sequence>
<dbReference type="Proteomes" id="UP000255549">
    <property type="component" value="Unassembled WGS sequence"/>
</dbReference>
<evidence type="ECO:0000313" key="1">
    <source>
        <dbReference type="EMBL" id="SUM46850.1"/>
    </source>
</evidence>
<evidence type="ECO:0000313" key="2">
    <source>
        <dbReference type="Proteomes" id="UP000255549"/>
    </source>
</evidence>
<gene>
    <name evidence="1" type="ORF">NCTC11048_01917</name>
</gene>
<protein>
    <submittedName>
        <fullName evidence="1">Uncharacterized protein</fullName>
    </submittedName>
</protein>
<dbReference type="AlphaFoldDB" id="A0A380G929"/>
<reference evidence="1 2" key="1">
    <citation type="submission" date="2018-06" db="EMBL/GenBank/DDBJ databases">
        <authorList>
            <consortium name="Pathogen Informatics"/>
            <person name="Doyle S."/>
        </authorList>
    </citation>
    <scope>NUCLEOTIDE SEQUENCE [LARGE SCALE GENOMIC DNA]</scope>
    <source>
        <strain evidence="2">NCTC 11048</strain>
    </source>
</reference>
<dbReference type="EMBL" id="UHDP01000003">
    <property type="protein sequence ID" value="SUM46850.1"/>
    <property type="molecule type" value="Genomic_DNA"/>
</dbReference>
<name>A0A380G929_STAIN</name>
<proteinExistence type="predicted"/>